<dbReference type="EMBL" id="MASJ01000001">
    <property type="protein sequence ID" value="OCS88355.1"/>
    <property type="molecule type" value="Genomic_DNA"/>
</dbReference>
<dbReference type="InterPro" id="IPR052342">
    <property type="entry name" value="MCH/BMMD"/>
</dbReference>
<name>A0A1C0YMF3_9BACL</name>
<dbReference type="Pfam" id="PF01575">
    <property type="entry name" value="MaoC_dehydratas"/>
    <property type="match status" value="1"/>
</dbReference>
<gene>
    <name evidence="2" type="ORF">A6M13_00480</name>
</gene>
<dbReference type="RefSeq" id="WP_066542151.1">
    <property type="nucleotide sequence ID" value="NZ_MASJ01000001.1"/>
</dbReference>
<dbReference type="AlphaFoldDB" id="A0A1C0YMF3"/>
<proteinExistence type="predicted"/>
<keyword evidence="3" id="KW-1185">Reference proteome</keyword>
<sequence length="147" mass="16403">MLGKRRTLGRTIDKLEVGETIHLTEKMTDKDLLLYLGLTNDNNPLYIQHDLAALTPYERPIIPTIMLVGFITSAISKYVPGPGSHVIAQHLQFPNPVYHYDTIEFDLEIVEVDVEAKTIVVSIHAMNREQQTVVEGTVSVLAPPAID</sequence>
<dbReference type="SUPFAM" id="SSF54637">
    <property type="entry name" value="Thioesterase/thiol ester dehydrase-isomerase"/>
    <property type="match status" value="1"/>
</dbReference>
<dbReference type="PANTHER" id="PTHR43664:SF1">
    <property type="entry name" value="BETA-METHYLMALYL-COA DEHYDRATASE"/>
    <property type="match status" value="1"/>
</dbReference>
<accession>A0A1C0YMF3</accession>
<dbReference type="InterPro" id="IPR002539">
    <property type="entry name" value="MaoC-like_dom"/>
</dbReference>
<dbReference type="Gene3D" id="3.10.129.10">
    <property type="entry name" value="Hotdog Thioesterase"/>
    <property type="match status" value="1"/>
</dbReference>
<dbReference type="Proteomes" id="UP000093199">
    <property type="component" value="Unassembled WGS sequence"/>
</dbReference>
<reference evidence="2 3" key="1">
    <citation type="submission" date="2016-07" db="EMBL/GenBank/DDBJ databases">
        <title>Caryophanon tenue genome sequencing.</title>
        <authorList>
            <person name="Verma A."/>
            <person name="Pal Y."/>
            <person name="Krishnamurthi S."/>
        </authorList>
    </citation>
    <scope>NUCLEOTIDE SEQUENCE [LARGE SCALE GENOMIC DNA]</scope>
    <source>
        <strain evidence="2 3">DSM 14152</strain>
    </source>
</reference>
<dbReference type="PANTHER" id="PTHR43664">
    <property type="entry name" value="MONOAMINE OXIDASE-RELATED"/>
    <property type="match status" value="1"/>
</dbReference>
<dbReference type="InterPro" id="IPR029069">
    <property type="entry name" value="HotDog_dom_sf"/>
</dbReference>
<dbReference type="STRING" id="33978.A6M13_00480"/>
<organism evidence="2 3">
    <name type="scientific">Caryophanon tenue</name>
    <dbReference type="NCBI Taxonomy" id="33978"/>
    <lineage>
        <taxon>Bacteria</taxon>
        <taxon>Bacillati</taxon>
        <taxon>Bacillota</taxon>
        <taxon>Bacilli</taxon>
        <taxon>Bacillales</taxon>
        <taxon>Caryophanaceae</taxon>
        <taxon>Caryophanon</taxon>
    </lineage>
</organism>
<protein>
    <submittedName>
        <fullName evidence="2">Enoyl-CoA hydratase</fullName>
    </submittedName>
</protein>
<comment type="caution">
    <text evidence="2">The sequence shown here is derived from an EMBL/GenBank/DDBJ whole genome shotgun (WGS) entry which is preliminary data.</text>
</comment>
<evidence type="ECO:0000313" key="3">
    <source>
        <dbReference type="Proteomes" id="UP000093199"/>
    </source>
</evidence>
<evidence type="ECO:0000313" key="2">
    <source>
        <dbReference type="EMBL" id="OCS88355.1"/>
    </source>
</evidence>
<feature type="domain" description="MaoC-like" evidence="1">
    <location>
        <begin position="24"/>
        <end position="122"/>
    </location>
</feature>
<evidence type="ECO:0000259" key="1">
    <source>
        <dbReference type="Pfam" id="PF01575"/>
    </source>
</evidence>